<reference evidence="3" key="1">
    <citation type="submission" date="2016-10" db="EMBL/GenBank/DDBJ databases">
        <authorList>
            <person name="Varghese N."/>
            <person name="Submissions S."/>
        </authorList>
    </citation>
    <scope>NUCLEOTIDE SEQUENCE [LARGE SCALE GENOMIC DNA]</scope>
    <source>
        <strain evidence="3">B4,CECT 8067,JCM 17497</strain>
    </source>
</reference>
<dbReference type="SUPFAM" id="SSF47794">
    <property type="entry name" value="Rad51 N-terminal domain-like"/>
    <property type="match status" value="1"/>
</dbReference>
<evidence type="ECO:0000313" key="2">
    <source>
        <dbReference type="EMBL" id="SDJ58877.1"/>
    </source>
</evidence>
<dbReference type="EMBL" id="FNFE01000001">
    <property type="protein sequence ID" value="SDJ58877.1"/>
    <property type="molecule type" value="Genomic_DNA"/>
</dbReference>
<dbReference type="InterPro" id="IPR043815">
    <property type="entry name" value="DUF5797"/>
</dbReference>
<feature type="compositionally biased region" description="Low complexity" evidence="1">
    <location>
        <begin position="263"/>
        <end position="274"/>
    </location>
</feature>
<dbReference type="GO" id="GO:0000166">
    <property type="term" value="F:nucleotide binding"/>
    <property type="evidence" value="ECO:0007669"/>
    <property type="project" value="InterPro"/>
</dbReference>
<dbReference type="STRING" id="1095776.SAMN04515672_1089"/>
<keyword evidence="3" id="KW-1185">Reference proteome</keyword>
<sequence>MIRPPTLILLHLTSIRSQPKRELFGSTSARLLTDGGHKLTEQQDGEDVEEVGGFVFGQVEDRASFMSDRPSKEETIRNERDGLSEANLSRLADIVELQPTKNKELQERWEFDSGSEVHQYLESELKQYYYRDESSLIRVTDEAEQLMNENDQSRGSAGQDTSGEVSTSSGSRPSTNEPVDLQDRNLIIALVGLAQELGRLPTASDVNERCEYSHQQYREVFGSLVGAYKRAGLIPEDTSEAELTAHTTAQSSNETERERKSASDSSPSSSVSPDQEGGNKREGKVSQPPAASGTLEEPATQEQTKDDDTRSLEVTQGDLVQEIQRFAEIIDEPPTEPLVTAYGEYEPTAYETVFDSWNQALEEAGFDPTDVPDWSNRKYTNTGILDAISNLAEKLGHPPTTTEMNEHGDVTGGIGSLRFGSWANAIRFAGFEPNERPSVQKGTAASSGSHDRSGSPTADSGSSNEATTATSVSTDANTEVESSLEELTTISGVLESDAVALAEAGYTSREALVEASVNDLKEIDGISLQLALRIKADVEE</sequence>
<dbReference type="Pfam" id="PF14520">
    <property type="entry name" value="HHH_5"/>
    <property type="match status" value="1"/>
</dbReference>
<dbReference type="InterPro" id="IPR041025">
    <property type="entry name" value="HNH_repeat"/>
</dbReference>
<feature type="region of interest" description="Disordered" evidence="1">
    <location>
        <begin position="433"/>
        <end position="484"/>
    </location>
</feature>
<dbReference type="Gene3D" id="1.10.150.20">
    <property type="entry name" value="5' to 3' exonuclease, C-terminal subdomain"/>
    <property type="match status" value="1"/>
</dbReference>
<dbReference type="InterPro" id="IPR010995">
    <property type="entry name" value="DNA_repair_Rad51/TF_NusA_a-hlx"/>
</dbReference>
<protein>
    <submittedName>
        <fullName evidence="2">Helix-hairpin-helix domain-containing protein</fullName>
    </submittedName>
</protein>
<evidence type="ECO:0000313" key="3">
    <source>
        <dbReference type="Proteomes" id="UP000198882"/>
    </source>
</evidence>
<feature type="region of interest" description="Disordered" evidence="1">
    <location>
        <begin position="149"/>
        <end position="180"/>
    </location>
</feature>
<dbReference type="Pfam" id="PF18780">
    <property type="entry name" value="HNH_repeat"/>
    <property type="match status" value="3"/>
</dbReference>
<organism evidence="2 3">
    <name type="scientific">Natronorubrum texcoconense</name>
    <dbReference type="NCBI Taxonomy" id="1095776"/>
    <lineage>
        <taxon>Archaea</taxon>
        <taxon>Methanobacteriati</taxon>
        <taxon>Methanobacteriota</taxon>
        <taxon>Stenosarchaea group</taxon>
        <taxon>Halobacteria</taxon>
        <taxon>Halobacteriales</taxon>
        <taxon>Natrialbaceae</taxon>
        <taxon>Natronorubrum</taxon>
    </lineage>
</organism>
<evidence type="ECO:0000256" key="1">
    <source>
        <dbReference type="SAM" id="MobiDB-lite"/>
    </source>
</evidence>
<name>A0A1G8UZ60_9EURY</name>
<proteinExistence type="predicted"/>
<dbReference type="AlphaFoldDB" id="A0A1G8UZ60"/>
<gene>
    <name evidence="2" type="ORF">SAMN04515672_1089</name>
</gene>
<feature type="region of interest" description="Disordered" evidence="1">
    <location>
        <begin position="238"/>
        <end position="312"/>
    </location>
</feature>
<dbReference type="Proteomes" id="UP000198882">
    <property type="component" value="Unassembled WGS sequence"/>
</dbReference>
<feature type="compositionally biased region" description="Polar residues" evidence="1">
    <location>
        <begin position="149"/>
        <end position="177"/>
    </location>
</feature>
<dbReference type="Pfam" id="PF19110">
    <property type="entry name" value="DUF5797"/>
    <property type="match status" value="1"/>
</dbReference>
<accession>A0A1G8UZ60</accession>
<feature type="compositionally biased region" description="Polar residues" evidence="1">
    <location>
        <begin position="440"/>
        <end position="477"/>
    </location>
</feature>